<gene>
    <name evidence="16" type="primary">udhA</name>
    <name evidence="16" type="ORF">AMPC_33640</name>
</gene>
<dbReference type="PRINTS" id="PR00368">
    <property type="entry name" value="FADPNR"/>
</dbReference>
<dbReference type="InterPro" id="IPR023753">
    <property type="entry name" value="FAD/NAD-binding_dom"/>
</dbReference>
<keyword evidence="9" id="KW-0274">FAD</keyword>
<evidence type="ECO:0000256" key="10">
    <source>
        <dbReference type="ARBA" id="ARBA00022857"/>
    </source>
</evidence>
<dbReference type="PANTHER" id="PTHR22912">
    <property type="entry name" value="DISULFIDE OXIDOREDUCTASE"/>
    <property type="match status" value="1"/>
</dbReference>
<comment type="subcellular location">
    <subcellularLocation>
        <location evidence="3">Cytoplasm</location>
    </subcellularLocation>
</comment>
<organism evidence="16 17">
    <name type="scientific">Anaeromyxobacter paludicola</name>
    <dbReference type="NCBI Taxonomy" id="2918171"/>
    <lineage>
        <taxon>Bacteria</taxon>
        <taxon>Pseudomonadati</taxon>
        <taxon>Myxococcota</taxon>
        <taxon>Myxococcia</taxon>
        <taxon>Myxococcales</taxon>
        <taxon>Cystobacterineae</taxon>
        <taxon>Anaeromyxobacteraceae</taxon>
        <taxon>Anaeromyxobacter</taxon>
    </lineage>
</organism>
<dbReference type="Pfam" id="PF07992">
    <property type="entry name" value="Pyr_redox_2"/>
    <property type="match status" value="1"/>
</dbReference>
<keyword evidence="7" id="KW-0963">Cytoplasm</keyword>
<evidence type="ECO:0000313" key="17">
    <source>
        <dbReference type="Proteomes" id="UP001162734"/>
    </source>
</evidence>
<proteinExistence type="inferred from homology"/>
<dbReference type="NCBIfam" id="NF003585">
    <property type="entry name" value="PRK05249.1"/>
    <property type="match status" value="1"/>
</dbReference>
<dbReference type="InterPro" id="IPR050151">
    <property type="entry name" value="Class-I_Pyr_Nuc-Dis_Oxidored"/>
</dbReference>
<evidence type="ECO:0000256" key="8">
    <source>
        <dbReference type="ARBA" id="ARBA00022630"/>
    </source>
</evidence>
<dbReference type="PIRSF" id="PIRSF000350">
    <property type="entry name" value="Mercury_reductase_MerA"/>
    <property type="match status" value="1"/>
</dbReference>
<evidence type="ECO:0000256" key="12">
    <source>
        <dbReference type="ARBA" id="ARBA00023027"/>
    </source>
</evidence>
<dbReference type="Gene3D" id="3.50.50.60">
    <property type="entry name" value="FAD/NAD(P)-binding domain"/>
    <property type="match status" value="2"/>
</dbReference>
<dbReference type="PANTHER" id="PTHR22912:SF93">
    <property type="entry name" value="SOLUBLE PYRIDINE NUCLEOTIDE TRANSHYDROGENASE"/>
    <property type="match status" value="1"/>
</dbReference>
<evidence type="ECO:0000259" key="14">
    <source>
        <dbReference type="Pfam" id="PF02852"/>
    </source>
</evidence>
<evidence type="ECO:0000256" key="5">
    <source>
        <dbReference type="ARBA" id="ARBA00012772"/>
    </source>
</evidence>
<evidence type="ECO:0000256" key="9">
    <source>
        <dbReference type="ARBA" id="ARBA00022827"/>
    </source>
</evidence>
<dbReference type="SUPFAM" id="SSF55424">
    <property type="entry name" value="FAD/NAD-linked reductases, dimerisation (C-terminal) domain"/>
    <property type="match status" value="1"/>
</dbReference>
<protein>
    <recommendedName>
        <fullName evidence="6">Soluble pyridine nucleotide transhydrogenase</fullName>
        <ecNumber evidence="5">1.6.1.1</ecNumber>
    </recommendedName>
    <alternativeName>
        <fullName evidence="13">NAD(P)(+) transhydrogenase [B-specific]</fullName>
    </alternativeName>
</protein>
<reference evidence="17" key="1">
    <citation type="journal article" date="2022" name="Int. J. Syst. Evol. Microbiol.">
        <title>Anaeromyxobacter oryzae sp. nov., Anaeromyxobacter diazotrophicus sp. nov. and Anaeromyxobacter paludicola sp. nov., isolated from paddy soils.</title>
        <authorList>
            <person name="Itoh H."/>
            <person name="Xu Z."/>
            <person name="Mise K."/>
            <person name="Masuda Y."/>
            <person name="Ushijima N."/>
            <person name="Hayakawa C."/>
            <person name="Shiratori Y."/>
            <person name="Senoo K."/>
        </authorList>
    </citation>
    <scope>NUCLEOTIDE SEQUENCE [LARGE SCALE GENOMIC DNA]</scope>
    <source>
        <strain evidence="17">Red630</strain>
    </source>
</reference>
<dbReference type="Pfam" id="PF02852">
    <property type="entry name" value="Pyr_redox_dim"/>
    <property type="match status" value="1"/>
</dbReference>
<dbReference type="PRINTS" id="PR00411">
    <property type="entry name" value="PNDRDTASEI"/>
</dbReference>
<comment type="similarity">
    <text evidence="4">Belongs to the class-I pyridine nucleotide-disulfide oxidoreductase family.</text>
</comment>
<feature type="domain" description="Pyridine nucleotide-disulphide oxidoreductase dimerisation" evidence="14">
    <location>
        <begin position="346"/>
        <end position="453"/>
    </location>
</feature>
<evidence type="ECO:0000259" key="15">
    <source>
        <dbReference type="Pfam" id="PF07992"/>
    </source>
</evidence>
<evidence type="ECO:0000256" key="6">
    <source>
        <dbReference type="ARBA" id="ARBA00016603"/>
    </source>
</evidence>
<evidence type="ECO:0000256" key="7">
    <source>
        <dbReference type="ARBA" id="ARBA00022490"/>
    </source>
</evidence>
<dbReference type="SUPFAM" id="SSF51905">
    <property type="entry name" value="FAD/NAD(P)-binding domain"/>
    <property type="match status" value="1"/>
</dbReference>
<comment type="function">
    <text evidence="2">Conversion of NADPH, generated by peripheral catabolic pathways, to NADH, which can enter the respiratory chain for energy generation.</text>
</comment>
<dbReference type="RefSeq" id="WP_248342655.1">
    <property type="nucleotide sequence ID" value="NZ_AP025592.1"/>
</dbReference>
<evidence type="ECO:0000256" key="13">
    <source>
        <dbReference type="ARBA" id="ARBA00031183"/>
    </source>
</evidence>
<name>A0ABM7XEE5_9BACT</name>
<dbReference type="InterPro" id="IPR016156">
    <property type="entry name" value="FAD/NAD-linked_Rdtase_dimer_sf"/>
</dbReference>
<evidence type="ECO:0000256" key="11">
    <source>
        <dbReference type="ARBA" id="ARBA00023002"/>
    </source>
</evidence>
<dbReference type="EC" id="1.6.1.1" evidence="5"/>
<dbReference type="Gene3D" id="3.30.390.30">
    <property type="match status" value="1"/>
</dbReference>
<keyword evidence="10" id="KW-0521">NADP</keyword>
<evidence type="ECO:0000256" key="4">
    <source>
        <dbReference type="ARBA" id="ARBA00007532"/>
    </source>
</evidence>
<keyword evidence="11" id="KW-0560">Oxidoreductase</keyword>
<dbReference type="InterPro" id="IPR001100">
    <property type="entry name" value="Pyr_nuc-diS_OxRdtase"/>
</dbReference>
<keyword evidence="12" id="KW-0520">NAD</keyword>
<evidence type="ECO:0000256" key="1">
    <source>
        <dbReference type="ARBA" id="ARBA00001974"/>
    </source>
</evidence>
<accession>A0ABM7XEE5</accession>
<evidence type="ECO:0000313" key="16">
    <source>
        <dbReference type="EMBL" id="BDG10251.1"/>
    </source>
</evidence>
<comment type="cofactor">
    <cofactor evidence="1">
        <name>FAD</name>
        <dbReference type="ChEBI" id="CHEBI:57692"/>
    </cofactor>
</comment>
<dbReference type="EMBL" id="AP025592">
    <property type="protein sequence ID" value="BDG10251.1"/>
    <property type="molecule type" value="Genomic_DNA"/>
</dbReference>
<keyword evidence="8" id="KW-0285">Flavoprotein</keyword>
<evidence type="ECO:0000256" key="2">
    <source>
        <dbReference type="ARBA" id="ARBA00002842"/>
    </source>
</evidence>
<dbReference type="InterPro" id="IPR036188">
    <property type="entry name" value="FAD/NAD-bd_sf"/>
</dbReference>
<keyword evidence="17" id="KW-1185">Reference proteome</keyword>
<dbReference type="InterPro" id="IPR004099">
    <property type="entry name" value="Pyr_nucl-diS_OxRdtase_dimer"/>
</dbReference>
<feature type="domain" description="FAD/NAD(P)-binding" evidence="15">
    <location>
        <begin position="5"/>
        <end position="325"/>
    </location>
</feature>
<sequence length="484" mass="51099">MALHYDVVVIGSGPAGERGATQAAFFGKKVALVEKEAVPGGACANTGTIPSKALRETALAIQQARSRDAHGIELHVSGAVTIPELMGRRGLVTAREHSRIRNHLNDFGVETFRGTASFVDPHRLQVTIPDGSSQTLTADTILVATGTRPFHPSNVAFDHARIYDSDSILMMSAVPRSLAILGGGVAGCEYASIFAALGVHVTLVDSKSRLLTFLDAEVSRALQDLLAMAGVELHQESRATKLEPGDRDVLITLDDGSRLVCEKVLVASGRIGNVESLNLEAAGLQASERGLLKVNENYQTTVPHIYAAGDVVGFPGLAATAMEQARVAMTHAAGHSYKQKLTDLLPVGIYTIPEVSSVGETEETLQAKGIPYVVGHARLVDNARANLIGEAVGFLKLIASPTDQALLGVHCIGPNASELVHLGTAVIALGGDLHYFIHAVFNYPTLGEAYKYAAYDALDKIKSWRPASAEGTAAAKPRAVEKAG</sequence>
<evidence type="ECO:0000256" key="3">
    <source>
        <dbReference type="ARBA" id="ARBA00004496"/>
    </source>
</evidence>
<dbReference type="Proteomes" id="UP001162734">
    <property type="component" value="Chromosome"/>
</dbReference>